<evidence type="ECO:0000313" key="3">
    <source>
        <dbReference type="Proteomes" id="UP000001075"/>
    </source>
</evidence>
<reference evidence="3" key="1">
    <citation type="journal article" date="2011" name="Nat. Biotechnol.">
        <title>The genomic sequence of the Chinese hamster ovary (CHO)-K1 cell line.</title>
        <authorList>
            <person name="Xu X."/>
            <person name="Nagarajan H."/>
            <person name="Lewis N.E."/>
            <person name="Pan S."/>
            <person name="Cai Z."/>
            <person name="Liu X."/>
            <person name="Chen W."/>
            <person name="Xie M."/>
            <person name="Wang W."/>
            <person name="Hammond S."/>
            <person name="Andersen M.R."/>
            <person name="Neff N."/>
            <person name="Passarelli B."/>
            <person name="Koh W."/>
            <person name="Fan H.C."/>
            <person name="Wang J."/>
            <person name="Gui Y."/>
            <person name="Lee K.H."/>
            <person name="Betenbaugh M.J."/>
            <person name="Quake S.R."/>
            <person name="Famili I."/>
            <person name="Palsson B.O."/>
            <person name="Wang J."/>
        </authorList>
    </citation>
    <scope>NUCLEOTIDE SEQUENCE [LARGE SCALE GENOMIC DNA]</scope>
    <source>
        <strain evidence="3">CHO K1 cell line</strain>
    </source>
</reference>
<feature type="compositionally biased region" description="Basic and acidic residues" evidence="1">
    <location>
        <begin position="1"/>
        <end position="11"/>
    </location>
</feature>
<organism evidence="2 3">
    <name type="scientific">Cricetulus griseus</name>
    <name type="common">Chinese hamster</name>
    <name type="synonym">Cricetulus barabensis griseus</name>
    <dbReference type="NCBI Taxonomy" id="10029"/>
    <lineage>
        <taxon>Eukaryota</taxon>
        <taxon>Metazoa</taxon>
        <taxon>Chordata</taxon>
        <taxon>Craniata</taxon>
        <taxon>Vertebrata</taxon>
        <taxon>Euteleostomi</taxon>
        <taxon>Mammalia</taxon>
        <taxon>Eutheria</taxon>
        <taxon>Euarchontoglires</taxon>
        <taxon>Glires</taxon>
        <taxon>Rodentia</taxon>
        <taxon>Myomorpha</taxon>
        <taxon>Muroidea</taxon>
        <taxon>Cricetidae</taxon>
        <taxon>Cricetinae</taxon>
        <taxon>Cricetulus</taxon>
    </lineage>
</organism>
<accession>G3HF94</accession>
<feature type="region of interest" description="Disordered" evidence="1">
    <location>
        <begin position="1"/>
        <end position="62"/>
    </location>
</feature>
<dbReference type="EMBL" id="JH000325">
    <property type="protein sequence ID" value="EGV99517.1"/>
    <property type="molecule type" value="Genomic_DNA"/>
</dbReference>
<sequence length="62" mass="6722">MERKKPVERSMVRSAAGPRPGATRDPGTPPHTRPGGRRSRLSDPTAAAILLRGPQRPPGRCR</sequence>
<name>G3HF94_CRIGR</name>
<gene>
    <name evidence="2" type="ORF">I79_009249</name>
</gene>
<evidence type="ECO:0000313" key="2">
    <source>
        <dbReference type="EMBL" id="EGV99517.1"/>
    </source>
</evidence>
<proteinExistence type="predicted"/>
<dbReference type="AlphaFoldDB" id="G3HF94"/>
<dbReference type="Proteomes" id="UP000001075">
    <property type="component" value="Unassembled WGS sequence"/>
</dbReference>
<evidence type="ECO:0000256" key="1">
    <source>
        <dbReference type="SAM" id="MobiDB-lite"/>
    </source>
</evidence>
<protein>
    <submittedName>
        <fullName evidence="2">Uncharacterized protein</fullName>
    </submittedName>
</protein>
<dbReference type="InParanoid" id="G3HF94"/>